<protein>
    <submittedName>
        <fullName evidence="1">Uncharacterized protein</fullName>
    </submittedName>
</protein>
<sequence>MVISYQLSAISKEIFKNKYLTINFFRVFIIIRDSLYGGRNPGFSPG</sequence>
<dbReference type="EMBL" id="CP061800">
    <property type="protein sequence ID" value="QTA89559.1"/>
    <property type="molecule type" value="Genomic_DNA"/>
</dbReference>
<dbReference type="KEGG" id="dmm:dnm_056150"/>
<name>A0A975BQX0_9BACT</name>
<gene>
    <name evidence="1" type="ORF">dnm_056150</name>
</gene>
<evidence type="ECO:0000313" key="1">
    <source>
        <dbReference type="EMBL" id="QTA89559.1"/>
    </source>
</evidence>
<proteinExistence type="predicted"/>
<dbReference type="AlphaFoldDB" id="A0A975BQX0"/>
<reference evidence="1" key="1">
    <citation type="journal article" date="2021" name="Microb. Physiol.">
        <title>Proteogenomic Insights into the Physiology of Marine, Sulfate-Reducing, Filamentous Desulfonema limicola and Desulfonema magnum.</title>
        <authorList>
            <person name="Schnaars V."/>
            <person name="Wohlbrand L."/>
            <person name="Scheve S."/>
            <person name="Hinrichs C."/>
            <person name="Reinhardt R."/>
            <person name="Rabus R."/>
        </authorList>
    </citation>
    <scope>NUCLEOTIDE SEQUENCE</scope>
    <source>
        <strain evidence="1">4be13</strain>
    </source>
</reference>
<dbReference type="Proteomes" id="UP000663722">
    <property type="component" value="Chromosome"/>
</dbReference>
<accession>A0A975BQX0</accession>
<organism evidence="1 2">
    <name type="scientific">Desulfonema magnum</name>
    <dbReference type="NCBI Taxonomy" id="45655"/>
    <lineage>
        <taxon>Bacteria</taxon>
        <taxon>Pseudomonadati</taxon>
        <taxon>Thermodesulfobacteriota</taxon>
        <taxon>Desulfobacteria</taxon>
        <taxon>Desulfobacterales</taxon>
        <taxon>Desulfococcaceae</taxon>
        <taxon>Desulfonema</taxon>
    </lineage>
</organism>
<evidence type="ECO:0000313" key="2">
    <source>
        <dbReference type="Proteomes" id="UP000663722"/>
    </source>
</evidence>
<keyword evidence="2" id="KW-1185">Reference proteome</keyword>